<evidence type="ECO:0000313" key="2">
    <source>
        <dbReference type="EMBL" id="MDT2538382.1"/>
    </source>
</evidence>
<feature type="transmembrane region" description="Helical" evidence="1">
    <location>
        <begin position="311"/>
        <end position="331"/>
    </location>
</feature>
<dbReference type="EMBL" id="JARPXM010000008">
    <property type="protein sequence ID" value="MDT2538382.1"/>
    <property type="molecule type" value="Genomic_DNA"/>
</dbReference>
<dbReference type="RefSeq" id="WP_010743649.1">
    <property type="nucleotide sequence ID" value="NZ_BAAAXM010000014.1"/>
</dbReference>
<dbReference type="AlphaFoldDB" id="A0AAW8SXQ6"/>
<feature type="transmembrane region" description="Helical" evidence="1">
    <location>
        <begin position="500"/>
        <end position="520"/>
    </location>
</feature>
<keyword evidence="1" id="KW-1133">Transmembrane helix</keyword>
<accession>A0AAW8SXQ6</accession>
<feature type="transmembrane region" description="Helical" evidence="1">
    <location>
        <begin position="70"/>
        <end position="94"/>
    </location>
</feature>
<dbReference type="Proteomes" id="UP001249240">
    <property type="component" value="Unassembled WGS sequence"/>
</dbReference>
<evidence type="ECO:0000256" key="1">
    <source>
        <dbReference type="SAM" id="Phobius"/>
    </source>
</evidence>
<feature type="transmembrane region" description="Helical" evidence="1">
    <location>
        <begin position="187"/>
        <end position="207"/>
    </location>
</feature>
<feature type="transmembrane region" description="Helical" evidence="1">
    <location>
        <begin position="396"/>
        <end position="417"/>
    </location>
</feature>
<name>A0AAW8SXQ6_9ENTE</name>
<feature type="transmembrane region" description="Helical" evidence="1">
    <location>
        <begin position="245"/>
        <end position="266"/>
    </location>
</feature>
<organism evidence="2 3">
    <name type="scientific">Enterococcus raffinosus</name>
    <dbReference type="NCBI Taxonomy" id="71452"/>
    <lineage>
        <taxon>Bacteria</taxon>
        <taxon>Bacillati</taxon>
        <taxon>Bacillota</taxon>
        <taxon>Bacilli</taxon>
        <taxon>Lactobacillales</taxon>
        <taxon>Enterococcaceae</taxon>
        <taxon>Enterococcus</taxon>
    </lineage>
</organism>
<comment type="caution">
    <text evidence="2">The sequence shown here is derived from an EMBL/GenBank/DDBJ whole genome shotgun (WGS) entry which is preliminary data.</text>
</comment>
<keyword evidence="1" id="KW-0812">Transmembrane</keyword>
<feature type="transmembrane region" description="Helical" evidence="1">
    <location>
        <begin position="43"/>
        <end position="64"/>
    </location>
</feature>
<gene>
    <name evidence="2" type="ORF">P7D78_09610</name>
</gene>
<reference evidence="2" key="1">
    <citation type="submission" date="2023-03" db="EMBL/GenBank/DDBJ databases">
        <authorList>
            <person name="Shen W."/>
            <person name="Cai J."/>
        </authorList>
    </citation>
    <scope>NUCLEOTIDE SEQUENCE</scope>
    <source>
        <strain evidence="2">B646-2</strain>
    </source>
</reference>
<feature type="transmembrane region" description="Helical" evidence="1">
    <location>
        <begin position="115"/>
        <end position="140"/>
    </location>
</feature>
<keyword evidence="1" id="KW-0472">Membrane</keyword>
<sequence length="531" mass="59696">MNSGIIKRLIAVNMLYVNPSSTNQIRKKGYKGKKVIRSIAQQYLMSGVIFLAIYGITMVMIDFAKLPGFFTYYMILFALIGFSQSLSAIFNVFFESKDLQDYLSLPIKQGEVFIAKFLAVGMTIVPFLLPLLILFFLTAFKSGYPIILAVIGAIVLFLIFFILLFSLCSLIVFGMTKTKLFRQHKKLFTSLMLGFSMVVSVGGILAVNFSQNMVDHSAGVPDRHPFALFMPFYHVMHGMLTAKGLLTLAGLLILTGLLLLALRFFVVPSLYEQFSDEGSRTVATKRKRKVNQSLKRQLASYNHQLLKNPNLIMQVLTSSLIMPIVMIGTMVTTNPISLQELGIKFMGVFFVCGIVFAGITINQTSFVSNLISLDRENFAFIQSLPLSLEKYLRQKFWVGCKIQMCISGGVGLIMALVLRFPLFLLLSFVAGILWGTYLLSLHFFSRDYRLMNLTWTNVSQLFTRGVGNYGLMLWMFGTIIIGVLLVTLYAVAVVMNLNPVFLNGGVMLWLGILSGAWLWINRNNFWKKLAD</sequence>
<feature type="transmembrane region" description="Helical" evidence="1">
    <location>
        <begin position="423"/>
        <end position="444"/>
    </location>
</feature>
<feature type="transmembrane region" description="Helical" evidence="1">
    <location>
        <begin position="146"/>
        <end position="175"/>
    </location>
</feature>
<proteinExistence type="predicted"/>
<evidence type="ECO:0000313" key="3">
    <source>
        <dbReference type="Proteomes" id="UP001249240"/>
    </source>
</evidence>
<feature type="transmembrane region" description="Helical" evidence="1">
    <location>
        <begin position="471"/>
        <end position="494"/>
    </location>
</feature>
<feature type="transmembrane region" description="Helical" evidence="1">
    <location>
        <begin position="343"/>
        <end position="361"/>
    </location>
</feature>
<protein>
    <submittedName>
        <fullName evidence="2">ABC transporter</fullName>
    </submittedName>
</protein>